<evidence type="ECO:0000259" key="12">
    <source>
        <dbReference type="PROSITE" id="PS50944"/>
    </source>
</evidence>
<evidence type="ECO:0000256" key="1">
    <source>
        <dbReference type="ARBA" id="ARBA00004496"/>
    </source>
</evidence>
<evidence type="ECO:0000256" key="8">
    <source>
        <dbReference type="ARBA" id="ARBA00023159"/>
    </source>
</evidence>
<dbReference type="GO" id="GO:0046983">
    <property type="term" value="F:protein dimerization activity"/>
    <property type="evidence" value="ECO:0007669"/>
    <property type="project" value="InterPro"/>
</dbReference>
<evidence type="ECO:0000256" key="3">
    <source>
        <dbReference type="ARBA" id="ARBA00011738"/>
    </source>
</evidence>
<dbReference type="InterPro" id="IPR022689">
    <property type="entry name" value="Iron_dep_repressor"/>
</dbReference>
<evidence type="ECO:0000256" key="7">
    <source>
        <dbReference type="ARBA" id="ARBA00023125"/>
    </source>
</evidence>
<dbReference type="Proteomes" id="UP000184080">
    <property type="component" value="Unassembled WGS sequence"/>
</dbReference>
<evidence type="ECO:0000256" key="6">
    <source>
        <dbReference type="ARBA" id="ARBA00023015"/>
    </source>
</evidence>
<dbReference type="GO" id="GO:0005737">
    <property type="term" value="C:cytoplasm"/>
    <property type="evidence" value="ECO:0007669"/>
    <property type="project" value="UniProtKB-SubCell"/>
</dbReference>
<gene>
    <name evidence="13" type="ORF">SAMN05444401_0589</name>
</gene>
<dbReference type="InterPro" id="IPR036390">
    <property type="entry name" value="WH_DNA-bd_sf"/>
</dbReference>
<comment type="subunit">
    <text evidence="3">Homodimer.</text>
</comment>
<dbReference type="NCBIfam" id="NF003025">
    <property type="entry name" value="PRK03902.1"/>
    <property type="match status" value="1"/>
</dbReference>
<protein>
    <recommendedName>
        <fullName evidence="11">Manganese transport regulator</fullName>
    </recommendedName>
</protein>
<dbReference type="FunFam" id="1.10.10.10:FF:000189">
    <property type="entry name" value="HTH-type transcriptional regulator MntR"/>
    <property type="match status" value="1"/>
</dbReference>
<dbReference type="EMBL" id="FQZO01000001">
    <property type="protein sequence ID" value="SHI42209.1"/>
    <property type="molecule type" value="Genomic_DNA"/>
</dbReference>
<keyword evidence="7" id="KW-0238">DNA-binding</keyword>
<evidence type="ECO:0000256" key="4">
    <source>
        <dbReference type="ARBA" id="ARBA00022490"/>
    </source>
</evidence>
<keyword evidence="10" id="KW-0464">Manganese</keyword>
<proteinExistence type="inferred from homology"/>
<evidence type="ECO:0000313" key="14">
    <source>
        <dbReference type="Proteomes" id="UP000184080"/>
    </source>
</evidence>
<dbReference type="PANTHER" id="PTHR33238">
    <property type="entry name" value="IRON (METAL) DEPENDENT REPRESSOR, DTXR FAMILY"/>
    <property type="match status" value="1"/>
</dbReference>
<dbReference type="SUPFAM" id="SSF47979">
    <property type="entry name" value="Iron-dependent repressor protein, dimerization domain"/>
    <property type="match status" value="1"/>
</dbReference>
<accession>A0A1M6B0D6</accession>
<dbReference type="Gene3D" id="1.10.10.10">
    <property type="entry name" value="Winged helix-like DNA-binding domain superfamily/Winged helix DNA-binding domain"/>
    <property type="match status" value="1"/>
</dbReference>
<dbReference type="SUPFAM" id="SSF46785">
    <property type="entry name" value="Winged helix' DNA-binding domain"/>
    <property type="match status" value="1"/>
</dbReference>
<keyword evidence="4" id="KW-0963">Cytoplasm</keyword>
<evidence type="ECO:0000256" key="11">
    <source>
        <dbReference type="ARBA" id="ARBA00032593"/>
    </source>
</evidence>
<dbReference type="SMART" id="SM00529">
    <property type="entry name" value="HTH_DTXR"/>
    <property type="match status" value="1"/>
</dbReference>
<dbReference type="Pfam" id="PF01325">
    <property type="entry name" value="Fe_dep_repress"/>
    <property type="match status" value="1"/>
</dbReference>
<dbReference type="PROSITE" id="PS50944">
    <property type="entry name" value="HTH_DTXR"/>
    <property type="match status" value="1"/>
</dbReference>
<keyword evidence="6" id="KW-0805">Transcription regulation</keyword>
<dbReference type="InterPro" id="IPR036388">
    <property type="entry name" value="WH-like_DNA-bd_sf"/>
</dbReference>
<keyword evidence="9" id="KW-0804">Transcription</keyword>
<evidence type="ECO:0000256" key="10">
    <source>
        <dbReference type="ARBA" id="ARBA00023211"/>
    </source>
</evidence>
<dbReference type="STRING" id="1121298.SAMN05444401_0589"/>
<dbReference type="PANTHER" id="PTHR33238:SF11">
    <property type="entry name" value="TRANSCRIPTIONAL REGULATOR MNTR"/>
    <property type="match status" value="1"/>
</dbReference>
<keyword evidence="8" id="KW-0010">Activator</keyword>
<dbReference type="RefSeq" id="WP_073003706.1">
    <property type="nucleotide sequence ID" value="NZ_FQZO01000001.1"/>
</dbReference>
<dbReference type="GO" id="GO:0003677">
    <property type="term" value="F:DNA binding"/>
    <property type="evidence" value="ECO:0007669"/>
    <property type="project" value="UniProtKB-KW"/>
</dbReference>
<dbReference type="GO" id="GO:0046914">
    <property type="term" value="F:transition metal ion binding"/>
    <property type="evidence" value="ECO:0007669"/>
    <property type="project" value="InterPro"/>
</dbReference>
<evidence type="ECO:0000313" key="13">
    <source>
        <dbReference type="EMBL" id="SHI42209.1"/>
    </source>
</evidence>
<keyword evidence="14" id="KW-1185">Reference proteome</keyword>
<dbReference type="Gene3D" id="1.10.60.10">
    <property type="entry name" value="Iron dependent repressor, metal binding and dimerisation domain"/>
    <property type="match status" value="1"/>
</dbReference>
<dbReference type="GO" id="GO:0003700">
    <property type="term" value="F:DNA-binding transcription factor activity"/>
    <property type="evidence" value="ECO:0007669"/>
    <property type="project" value="InterPro"/>
</dbReference>
<evidence type="ECO:0000256" key="2">
    <source>
        <dbReference type="ARBA" id="ARBA00007871"/>
    </source>
</evidence>
<dbReference type="Pfam" id="PF02742">
    <property type="entry name" value="Fe_dep_repr_C"/>
    <property type="match status" value="1"/>
</dbReference>
<reference evidence="13 14" key="1">
    <citation type="submission" date="2016-11" db="EMBL/GenBank/DDBJ databases">
        <authorList>
            <person name="Jaros S."/>
            <person name="Januszkiewicz K."/>
            <person name="Wedrychowicz H."/>
        </authorList>
    </citation>
    <scope>NUCLEOTIDE SEQUENCE [LARGE SCALE GENOMIC DNA]</scope>
    <source>
        <strain evidence="13 14">DSM 21864</strain>
    </source>
</reference>
<dbReference type="OrthoDB" id="9791355at2"/>
<dbReference type="InterPro" id="IPR050536">
    <property type="entry name" value="DtxR_MntR_Metal-Reg"/>
</dbReference>
<feature type="domain" description="HTH dtxR-type" evidence="12">
    <location>
        <begin position="20"/>
        <end position="81"/>
    </location>
</feature>
<dbReference type="InterPro" id="IPR022687">
    <property type="entry name" value="HTH_DTXR"/>
</dbReference>
<dbReference type="AlphaFoldDB" id="A0A1M6B0D6"/>
<dbReference type="InterPro" id="IPR001367">
    <property type="entry name" value="Fe_dep_repressor"/>
</dbReference>
<evidence type="ECO:0000256" key="5">
    <source>
        <dbReference type="ARBA" id="ARBA00022491"/>
    </source>
</evidence>
<sequence length="155" mass="18106">MDDRSFYTFTEYFKKNLNLITPSMEDYLEMIYRLTLNQDFARVNELAEALNVQPPSCTKMVQKLSDANLISYEKYGVLRLTEEGKLLGKALLERHNIIENFLKLIGVNEEDILSEAEKIEHTLNSETLHCLKDLVEFLSINPSILEDFYNFKRTT</sequence>
<keyword evidence="5" id="KW-0678">Repressor</keyword>
<comment type="subcellular location">
    <subcellularLocation>
        <location evidence="1">Cytoplasm</location>
    </subcellularLocation>
</comment>
<evidence type="ECO:0000256" key="9">
    <source>
        <dbReference type="ARBA" id="ARBA00023163"/>
    </source>
</evidence>
<comment type="similarity">
    <text evidence="2">Belongs to the DtxR/MntR family.</text>
</comment>
<dbReference type="InterPro" id="IPR036421">
    <property type="entry name" value="Fe_dep_repressor_sf"/>
</dbReference>
<organism evidence="13 14">
    <name type="scientific">Clostridium amylolyticum</name>
    <dbReference type="NCBI Taxonomy" id="1121298"/>
    <lineage>
        <taxon>Bacteria</taxon>
        <taxon>Bacillati</taxon>
        <taxon>Bacillota</taxon>
        <taxon>Clostridia</taxon>
        <taxon>Eubacteriales</taxon>
        <taxon>Clostridiaceae</taxon>
        <taxon>Clostridium</taxon>
    </lineage>
</organism>
<name>A0A1M6B0D6_9CLOT</name>